<keyword evidence="2" id="KW-1185">Reference proteome</keyword>
<evidence type="ECO:0000313" key="1">
    <source>
        <dbReference type="EMBL" id="KAK3262890.1"/>
    </source>
</evidence>
<organism evidence="1 2">
    <name type="scientific">Cymbomonas tetramitiformis</name>
    <dbReference type="NCBI Taxonomy" id="36881"/>
    <lineage>
        <taxon>Eukaryota</taxon>
        <taxon>Viridiplantae</taxon>
        <taxon>Chlorophyta</taxon>
        <taxon>Pyramimonadophyceae</taxon>
        <taxon>Pyramimonadales</taxon>
        <taxon>Pyramimonadaceae</taxon>
        <taxon>Cymbomonas</taxon>
    </lineage>
</organism>
<evidence type="ECO:0000313" key="2">
    <source>
        <dbReference type="Proteomes" id="UP001190700"/>
    </source>
</evidence>
<sequence>HTAAAVNFFRLHLRALAADVGTALLLRMAQGITALRITRAGLAVVVPCLEAAAQEVEKNRGKTGISGAVAADDLVDSFRKVGGLIRVQFGAKYRGLLMASLVRGVRAVAPVPAPSRDAISGFLAEINLDWIKKDGQLRSEVASWLTPSPEPSASAADSSAVFCSSSQVDDLWLATEVHQGIKEFVSTESFADDSERIKAKTARRLTATWELAKWQCTADRLALLMSYVQNVDRQIMLVRLVEECMRTLRRTYCTHGTMERASLLLRALLAHGACPHPVMDPPATAETVQQRLSARQSEWWLAVQMCRVTRDFAMDLMAVAEHVCQPLWAPAEQYLTPERLRTEALSSPEAAEATAARAQLALDTFADVSAWGWLWLSPIVSSVQAFWWKYLARTAEAAGRSRLTTAAREGQGGGAGQIEDVVFFSAGLHGVLLACHAVPPPAGLSPGGCLHVAPPSKQVPARQPGRSLQAAGQDLAETISAAVAGVLAQSAEANRIALLHRGAHPEVQRTLPVVLWRGLEALAATCSPLSPGKSPGAGCALKAGLPGALLAAALNSLDVADMTDLRHLLRCIRTLLPVVLESEAELVTTVKALDSGPSDDPSHRSRQENVLTMAKVLAEGTWQGLGNCGKLRLALLSAVSSTCFHPALFREDSLHAKEAPLHWLARKLVAAGAESMRMMRVVALQLCGRLLHAPIIGLCYTEELKAMAMHGVKPGLREEQDWEEELAGTAAAEEYAHLPPIVEPELARLFADSEMFVRVVLLMFLQRLAAISRGPPLRPLPAHTKTQAQVAR</sequence>
<feature type="non-terminal residue" evidence="1">
    <location>
        <position position="1"/>
    </location>
</feature>
<reference evidence="1 2" key="1">
    <citation type="journal article" date="2015" name="Genome Biol. Evol.">
        <title>Comparative Genomics of a Bacterivorous Green Alga Reveals Evolutionary Causalities and Consequences of Phago-Mixotrophic Mode of Nutrition.</title>
        <authorList>
            <person name="Burns J.A."/>
            <person name="Paasch A."/>
            <person name="Narechania A."/>
            <person name="Kim E."/>
        </authorList>
    </citation>
    <scope>NUCLEOTIDE SEQUENCE [LARGE SCALE GENOMIC DNA]</scope>
    <source>
        <strain evidence="1 2">PLY_AMNH</strain>
    </source>
</reference>
<dbReference type="GO" id="GO:0030488">
    <property type="term" value="P:tRNA methylation"/>
    <property type="evidence" value="ECO:0007669"/>
    <property type="project" value="TreeGrafter"/>
</dbReference>
<dbReference type="PANTHER" id="PTHR12029">
    <property type="entry name" value="RNA METHYLTRANSFERASE"/>
    <property type="match status" value="1"/>
</dbReference>
<dbReference type="InterPro" id="IPR045330">
    <property type="entry name" value="TRM3/TARBP1"/>
</dbReference>
<dbReference type="AlphaFoldDB" id="A0AAE0FNT0"/>
<protein>
    <submittedName>
        <fullName evidence="1">Uncharacterized protein</fullName>
    </submittedName>
</protein>
<accession>A0AAE0FNT0</accession>
<dbReference type="GO" id="GO:0016423">
    <property type="term" value="F:tRNA (guanine) methyltransferase activity"/>
    <property type="evidence" value="ECO:0007669"/>
    <property type="project" value="TreeGrafter"/>
</dbReference>
<dbReference type="PANTHER" id="PTHR12029:SF11">
    <property type="entry name" value="METHYLTRANSFERASE TARBP1-RELATED"/>
    <property type="match status" value="1"/>
</dbReference>
<proteinExistence type="predicted"/>
<comment type="caution">
    <text evidence="1">The sequence shown here is derived from an EMBL/GenBank/DDBJ whole genome shotgun (WGS) entry which is preliminary data.</text>
</comment>
<dbReference type="EMBL" id="LGRX02015889">
    <property type="protein sequence ID" value="KAK3262890.1"/>
    <property type="molecule type" value="Genomic_DNA"/>
</dbReference>
<gene>
    <name evidence="1" type="ORF">CYMTET_28278</name>
</gene>
<dbReference type="Proteomes" id="UP001190700">
    <property type="component" value="Unassembled WGS sequence"/>
</dbReference>
<name>A0AAE0FNT0_9CHLO</name>